<gene>
    <name evidence="3" type="ORF">BO80DRAFT_427455</name>
</gene>
<dbReference type="RefSeq" id="XP_025572729.1">
    <property type="nucleotide sequence ID" value="XM_025720013.1"/>
</dbReference>
<dbReference type="STRING" id="1448316.A0A395GS48"/>
<feature type="region of interest" description="Disordered" evidence="1">
    <location>
        <begin position="336"/>
        <end position="374"/>
    </location>
</feature>
<dbReference type="Gene3D" id="3.60.40.10">
    <property type="entry name" value="PPM-type phosphatase domain"/>
    <property type="match status" value="1"/>
</dbReference>
<dbReference type="SUPFAM" id="SSF81606">
    <property type="entry name" value="PP2C-like"/>
    <property type="match status" value="1"/>
</dbReference>
<protein>
    <submittedName>
        <fullName evidence="3">Protein phosphatase</fullName>
    </submittedName>
</protein>
<dbReference type="GeneID" id="37224878"/>
<reference evidence="3 4" key="1">
    <citation type="submission" date="2018-02" db="EMBL/GenBank/DDBJ databases">
        <title>The genomes of Aspergillus section Nigri reveals drivers in fungal speciation.</title>
        <authorList>
            <consortium name="DOE Joint Genome Institute"/>
            <person name="Vesth T.C."/>
            <person name="Nybo J."/>
            <person name="Theobald S."/>
            <person name="Brandl J."/>
            <person name="Frisvad J.C."/>
            <person name="Nielsen K.F."/>
            <person name="Lyhne E.K."/>
            <person name="Kogle M.E."/>
            <person name="Kuo A."/>
            <person name="Riley R."/>
            <person name="Clum A."/>
            <person name="Nolan M."/>
            <person name="Lipzen A."/>
            <person name="Salamov A."/>
            <person name="Henrissat B."/>
            <person name="Wiebenga A."/>
            <person name="De vries R.P."/>
            <person name="Grigoriev I.V."/>
            <person name="Mortensen U.H."/>
            <person name="Andersen M.R."/>
            <person name="Baker S.E."/>
        </authorList>
    </citation>
    <scope>NUCLEOTIDE SEQUENCE [LARGE SCALE GENOMIC DNA]</scope>
    <source>
        <strain evidence="3 4">CBS 121593</strain>
    </source>
</reference>
<organism evidence="3 4">
    <name type="scientific">Aspergillus ibericus CBS 121593</name>
    <dbReference type="NCBI Taxonomy" id="1448316"/>
    <lineage>
        <taxon>Eukaryota</taxon>
        <taxon>Fungi</taxon>
        <taxon>Dikarya</taxon>
        <taxon>Ascomycota</taxon>
        <taxon>Pezizomycotina</taxon>
        <taxon>Eurotiomycetes</taxon>
        <taxon>Eurotiomycetidae</taxon>
        <taxon>Eurotiales</taxon>
        <taxon>Aspergillaceae</taxon>
        <taxon>Aspergillus</taxon>
        <taxon>Aspergillus subgen. Circumdati</taxon>
    </lineage>
</organism>
<dbReference type="GO" id="GO:0005739">
    <property type="term" value="C:mitochondrion"/>
    <property type="evidence" value="ECO:0007669"/>
    <property type="project" value="TreeGrafter"/>
</dbReference>
<accession>A0A395GS48</accession>
<dbReference type="InterPro" id="IPR015655">
    <property type="entry name" value="PP2C"/>
</dbReference>
<dbReference type="GO" id="GO:0004741">
    <property type="term" value="F:[pyruvate dehydrogenase (acetyl-transferring)]-phosphatase activity"/>
    <property type="evidence" value="ECO:0007669"/>
    <property type="project" value="TreeGrafter"/>
</dbReference>
<name>A0A395GS48_9EURO</name>
<dbReference type="CDD" id="cd00143">
    <property type="entry name" value="PP2Cc"/>
    <property type="match status" value="1"/>
</dbReference>
<proteinExistence type="predicted"/>
<dbReference type="OrthoDB" id="420076at2759"/>
<evidence type="ECO:0000313" key="3">
    <source>
        <dbReference type="EMBL" id="RAK98401.1"/>
    </source>
</evidence>
<sequence length="597" mass="65318">MRRAAFQALRTARRVPAWKVIGRKPCAVSFSSSRTLGLRPSSSGRHPSYIPASLQSSMHLRNFSLAVISTVVASGAWYAYQGNAGQASAALNAATSQLRSYSTAYAEAPESTRRALLVDNDQFFTAPLSGDQPLSKHTDDSDRRVLEMLTPEQATQKLRKNEESYLVNRGKGVVRYDIVQVPSNSPIEDDHAEKIIEVPSSLAAANQGESKSDWMFWAVFDGHSGWTTSAKLRNVLISYVARELNSTYKAAAADPSLLTPSSAAVDAAIKQGFTRLDDEIVHSSVEKVLKSNSRRVAAEMLAPALSGSCALLAFYDSQSKDLKVAVAGDSRAVLGRRGPNGKWSATPLSEDQTGGTPSEMKRLREEHPGEPNVVRNGRILGQLEPSRSFGDAFYKWSKETQDKIKRQFFGRTPHPMLKTPPYVTAEPIITTTKIEPGSGDFLVLATDGLWEMLSNEEVVGLVGQWVEQQRLGTGASNKTWLKSWFGFGDKGLPVEAPKATDSEGQRRPIRQQQYDISGAASRFTVEDNNAATHLVRNAMGGKDKEMVSALLTLPSPYSRRYRDDVTVEVIFFGEGPDTRTVTVNEEASASENVKAKL</sequence>
<evidence type="ECO:0000256" key="1">
    <source>
        <dbReference type="SAM" id="MobiDB-lite"/>
    </source>
</evidence>
<dbReference type="EMBL" id="KZ824454">
    <property type="protein sequence ID" value="RAK98401.1"/>
    <property type="molecule type" value="Genomic_DNA"/>
</dbReference>
<keyword evidence="4" id="KW-1185">Reference proteome</keyword>
<dbReference type="PANTHER" id="PTHR13832:SF792">
    <property type="entry name" value="GM14286P"/>
    <property type="match status" value="1"/>
</dbReference>
<dbReference type="Pfam" id="PF00481">
    <property type="entry name" value="PP2C"/>
    <property type="match status" value="1"/>
</dbReference>
<dbReference type="PANTHER" id="PTHR13832">
    <property type="entry name" value="PROTEIN PHOSPHATASE 2C"/>
    <property type="match status" value="1"/>
</dbReference>
<dbReference type="AlphaFoldDB" id="A0A395GS48"/>
<evidence type="ECO:0000313" key="4">
    <source>
        <dbReference type="Proteomes" id="UP000249402"/>
    </source>
</evidence>
<dbReference type="SMART" id="SM00332">
    <property type="entry name" value="PP2Cc"/>
    <property type="match status" value="1"/>
</dbReference>
<dbReference type="Proteomes" id="UP000249402">
    <property type="component" value="Unassembled WGS sequence"/>
</dbReference>
<dbReference type="VEuPathDB" id="FungiDB:BO80DRAFT_427455"/>
<dbReference type="PROSITE" id="PS51746">
    <property type="entry name" value="PPM_2"/>
    <property type="match status" value="1"/>
</dbReference>
<dbReference type="InterPro" id="IPR036457">
    <property type="entry name" value="PPM-type-like_dom_sf"/>
</dbReference>
<feature type="compositionally biased region" description="Polar residues" evidence="1">
    <location>
        <begin position="346"/>
        <end position="356"/>
    </location>
</feature>
<evidence type="ECO:0000259" key="2">
    <source>
        <dbReference type="PROSITE" id="PS51746"/>
    </source>
</evidence>
<feature type="compositionally biased region" description="Basic and acidic residues" evidence="1">
    <location>
        <begin position="359"/>
        <end position="369"/>
    </location>
</feature>
<feature type="domain" description="PPM-type phosphatase" evidence="2">
    <location>
        <begin position="200"/>
        <end position="572"/>
    </location>
</feature>
<dbReference type="InterPro" id="IPR001932">
    <property type="entry name" value="PPM-type_phosphatase-like_dom"/>
</dbReference>